<evidence type="ECO:0000313" key="1">
    <source>
        <dbReference type="EMBL" id="KAG9230478.1"/>
    </source>
</evidence>
<evidence type="ECO:0000313" key="2">
    <source>
        <dbReference type="Proteomes" id="UP000824998"/>
    </source>
</evidence>
<sequence>MSTDYVSQWKDIMETSLTRQSFLEILDGKIPYILESQFLHRDVAKKLEDVLAPQLIPYLHATGPTLLKVGVAQFEFQALSEADVQNRPDNAKERYFIEVQKNKHLHDHITTISGQNVWQTVVDKLRSLFPEWDVVVADEGPGKEYFSGIFRSINDSTPIHCDWSPYDSRTEDWVINQVTKQAVFNLYLAPFAGGRTEIHDVQWTPDALKFRDTESYGYSSAIVEGRETATIEPKVGDLCLFNTRNMHQVFPVEKEEDPNMEGLINGKRARLTLSSFIGLLPQREGEKPRLILWS</sequence>
<name>A0A9P7YCI2_9HELO</name>
<comment type="caution">
    <text evidence="1">The sequence shown here is derived from an EMBL/GenBank/DDBJ whole genome shotgun (WGS) entry which is preliminary data.</text>
</comment>
<dbReference type="Proteomes" id="UP000824998">
    <property type="component" value="Unassembled WGS sequence"/>
</dbReference>
<proteinExistence type="predicted"/>
<organism evidence="1 2">
    <name type="scientific">Amylocarpus encephaloides</name>
    <dbReference type="NCBI Taxonomy" id="45428"/>
    <lineage>
        <taxon>Eukaryota</taxon>
        <taxon>Fungi</taxon>
        <taxon>Dikarya</taxon>
        <taxon>Ascomycota</taxon>
        <taxon>Pezizomycotina</taxon>
        <taxon>Leotiomycetes</taxon>
        <taxon>Helotiales</taxon>
        <taxon>Helotiales incertae sedis</taxon>
        <taxon>Amylocarpus</taxon>
    </lineage>
</organism>
<keyword evidence="2" id="KW-1185">Reference proteome</keyword>
<dbReference type="EMBL" id="MU251669">
    <property type="protein sequence ID" value="KAG9230478.1"/>
    <property type="molecule type" value="Genomic_DNA"/>
</dbReference>
<evidence type="ECO:0008006" key="3">
    <source>
        <dbReference type="Google" id="ProtNLM"/>
    </source>
</evidence>
<dbReference type="Gene3D" id="2.60.120.620">
    <property type="entry name" value="q2cbj1_9rhob like domain"/>
    <property type="match status" value="1"/>
</dbReference>
<accession>A0A9P7YCI2</accession>
<dbReference type="OrthoDB" id="5282017at2759"/>
<dbReference type="AlphaFoldDB" id="A0A9P7YCI2"/>
<gene>
    <name evidence="1" type="ORF">BJ875DRAFT_408816</name>
</gene>
<protein>
    <recommendedName>
        <fullName evidence="3">Prolyl 4-hydroxylase alpha subunit Fe(2+) 2OG dioxygenase domain-containing protein</fullName>
    </recommendedName>
</protein>
<reference evidence="1" key="1">
    <citation type="journal article" date="2021" name="IMA Fungus">
        <title>Genomic characterization of three marine fungi, including Emericellopsis atlantica sp. nov. with signatures of a generalist lifestyle and marine biomass degradation.</title>
        <authorList>
            <person name="Hagestad O.C."/>
            <person name="Hou L."/>
            <person name="Andersen J.H."/>
            <person name="Hansen E.H."/>
            <person name="Altermark B."/>
            <person name="Li C."/>
            <person name="Kuhnert E."/>
            <person name="Cox R.J."/>
            <person name="Crous P.W."/>
            <person name="Spatafora J.W."/>
            <person name="Lail K."/>
            <person name="Amirebrahimi M."/>
            <person name="Lipzen A."/>
            <person name="Pangilinan J."/>
            <person name="Andreopoulos W."/>
            <person name="Hayes R.D."/>
            <person name="Ng V."/>
            <person name="Grigoriev I.V."/>
            <person name="Jackson S.A."/>
            <person name="Sutton T.D.S."/>
            <person name="Dobson A.D.W."/>
            <person name="Rama T."/>
        </authorList>
    </citation>
    <scope>NUCLEOTIDE SEQUENCE</scope>
    <source>
        <strain evidence="1">TRa018bII</strain>
    </source>
</reference>